<dbReference type="AlphaFoldDB" id="A0A0E9WA65"/>
<protein>
    <submittedName>
        <fullName evidence="1">Uncharacterized protein</fullName>
    </submittedName>
</protein>
<sequence length="44" mass="5004">MPILLSVNYVTYSIYCSTKSNKLCKQISVLNTLIINVRVNFLVP</sequence>
<organism evidence="1">
    <name type="scientific">Anguilla anguilla</name>
    <name type="common">European freshwater eel</name>
    <name type="synonym">Muraena anguilla</name>
    <dbReference type="NCBI Taxonomy" id="7936"/>
    <lineage>
        <taxon>Eukaryota</taxon>
        <taxon>Metazoa</taxon>
        <taxon>Chordata</taxon>
        <taxon>Craniata</taxon>
        <taxon>Vertebrata</taxon>
        <taxon>Euteleostomi</taxon>
        <taxon>Actinopterygii</taxon>
        <taxon>Neopterygii</taxon>
        <taxon>Teleostei</taxon>
        <taxon>Anguilliformes</taxon>
        <taxon>Anguillidae</taxon>
        <taxon>Anguilla</taxon>
    </lineage>
</organism>
<accession>A0A0E9WA65</accession>
<reference evidence="1" key="1">
    <citation type="submission" date="2014-11" db="EMBL/GenBank/DDBJ databases">
        <authorList>
            <person name="Amaro Gonzalez C."/>
        </authorList>
    </citation>
    <scope>NUCLEOTIDE SEQUENCE</scope>
</reference>
<proteinExistence type="predicted"/>
<dbReference type="EMBL" id="GBXM01021308">
    <property type="protein sequence ID" value="JAH87269.1"/>
    <property type="molecule type" value="Transcribed_RNA"/>
</dbReference>
<evidence type="ECO:0000313" key="1">
    <source>
        <dbReference type="EMBL" id="JAH87269.1"/>
    </source>
</evidence>
<name>A0A0E9WA65_ANGAN</name>
<reference evidence="1" key="2">
    <citation type="journal article" date="2015" name="Fish Shellfish Immunol.">
        <title>Early steps in the European eel (Anguilla anguilla)-Vibrio vulnificus interaction in the gills: Role of the RtxA13 toxin.</title>
        <authorList>
            <person name="Callol A."/>
            <person name="Pajuelo D."/>
            <person name="Ebbesson L."/>
            <person name="Teles M."/>
            <person name="MacKenzie S."/>
            <person name="Amaro C."/>
        </authorList>
    </citation>
    <scope>NUCLEOTIDE SEQUENCE</scope>
</reference>